<feature type="region of interest" description="Disordered" evidence="15">
    <location>
        <begin position="181"/>
        <end position="349"/>
    </location>
</feature>
<keyword evidence="7" id="KW-0159">Chromosome partition</keyword>
<dbReference type="Gene3D" id="3.30.980.40">
    <property type="match status" value="1"/>
</dbReference>
<evidence type="ECO:0000313" key="18">
    <source>
        <dbReference type="EMBL" id="AVD71914.1"/>
    </source>
</evidence>
<feature type="domain" description="FtsK" evidence="17">
    <location>
        <begin position="488"/>
        <end position="674"/>
    </location>
</feature>
<protein>
    <submittedName>
        <fullName evidence="18">Cell division protein FtsK</fullName>
    </submittedName>
</protein>
<evidence type="ECO:0000256" key="10">
    <source>
        <dbReference type="ARBA" id="ARBA00023125"/>
    </source>
</evidence>
<feature type="transmembrane region" description="Helical" evidence="16">
    <location>
        <begin position="139"/>
        <end position="172"/>
    </location>
</feature>
<feature type="transmembrane region" description="Helical" evidence="16">
    <location>
        <begin position="99"/>
        <end position="119"/>
    </location>
</feature>
<reference evidence="18 19" key="1">
    <citation type="journal article" date="2018" name="MBio">
        <title>Insights into the evolution of host association through the isolation and characterization of a novel human periodontal pathobiont, Desulfobulbus oralis.</title>
        <authorList>
            <person name="Cross K.L."/>
            <person name="Chirania P."/>
            <person name="Xiong W."/>
            <person name="Beall C.J."/>
            <person name="Elkins J.G."/>
            <person name="Giannone R.J."/>
            <person name="Griffen A.L."/>
            <person name="Guss A.M."/>
            <person name="Hettich R.L."/>
            <person name="Joshi S.S."/>
            <person name="Mokrzan E.M."/>
            <person name="Martin R.K."/>
            <person name="Zhulin I.B."/>
            <person name="Leys E.J."/>
            <person name="Podar M."/>
        </authorList>
    </citation>
    <scope>NUCLEOTIDE SEQUENCE [LARGE SCALE GENOMIC DNA]</scope>
    <source>
        <strain evidence="18 19">ORNL</strain>
    </source>
</reference>
<feature type="compositionally biased region" description="Acidic residues" evidence="15">
    <location>
        <begin position="304"/>
        <end position="319"/>
    </location>
</feature>
<keyword evidence="19" id="KW-1185">Reference proteome</keyword>
<dbReference type="InterPro" id="IPR041027">
    <property type="entry name" value="FtsK_alpha"/>
</dbReference>
<comment type="subcellular location">
    <subcellularLocation>
        <location evidence="1">Cell membrane</location>
        <topology evidence="1">Multi-pass membrane protein</topology>
    </subcellularLocation>
</comment>
<proteinExistence type="inferred from homology"/>
<dbReference type="Gene3D" id="1.10.10.10">
    <property type="entry name" value="Winged helix-like DNA-binding domain superfamily/Winged helix DNA-binding domain"/>
    <property type="match status" value="1"/>
</dbReference>
<keyword evidence="4 18" id="KW-0132">Cell division</keyword>
<keyword evidence="5 16" id="KW-0812">Transmembrane</keyword>
<dbReference type="CDD" id="cd01127">
    <property type="entry name" value="TrwB_TraG_TraD_VirD4"/>
    <property type="match status" value="1"/>
</dbReference>
<evidence type="ECO:0000256" key="5">
    <source>
        <dbReference type="ARBA" id="ARBA00022692"/>
    </source>
</evidence>
<evidence type="ECO:0000256" key="16">
    <source>
        <dbReference type="SAM" id="Phobius"/>
    </source>
</evidence>
<dbReference type="GO" id="GO:0005886">
    <property type="term" value="C:plasma membrane"/>
    <property type="evidence" value="ECO:0007669"/>
    <property type="project" value="UniProtKB-SubCell"/>
</dbReference>
<dbReference type="PANTHER" id="PTHR22683">
    <property type="entry name" value="SPORULATION PROTEIN RELATED"/>
    <property type="match status" value="1"/>
</dbReference>
<evidence type="ECO:0000256" key="3">
    <source>
        <dbReference type="ARBA" id="ARBA00022475"/>
    </source>
</evidence>
<dbReference type="EMBL" id="CP021255">
    <property type="protein sequence ID" value="AVD71914.1"/>
    <property type="molecule type" value="Genomic_DNA"/>
</dbReference>
<dbReference type="SUPFAM" id="SSF52540">
    <property type="entry name" value="P-loop containing nucleoside triphosphate hydrolases"/>
    <property type="match status" value="1"/>
</dbReference>
<dbReference type="GO" id="GO:0007059">
    <property type="term" value="P:chromosome segregation"/>
    <property type="evidence" value="ECO:0007669"/>
    <property type="project" value="UniProtKB-KW"/>
</dbReference>
<feature type="compositionally biased region" description="Low complexity" evidence="15">
    <location>
        <begin position="232"/>
        <end position="250"/>
    </location>
</feature>
<evidence type="ECO:0000256" key="15">
    <source>
        <dbReference type="SAM" id="MobiDB-lite"/>
    </source>
</evidence>
<evidence type="ECO:0000256" key="2">
    <source>
        <dbReference type="ARBA" id="ARBA00006474"/>
    </source>
</evidence>
<dbReference type="InterPro" id="IPR018541">
    <property type="entry name" value="Ftsk_gamma"/>
</dbReference>
<feature type="compositionally biased region" description="Acidic residues" evidence="15">
    <location>
        <begin position="274"/>
        <end position="290"/>
    </location>
</feature>
<dbReference type="KEGG" id="deo:CAY53_10890"/>
<dbReference type="InterPro" id="IPR036388">
    <property type="entry name" value="WH-like_DNA-bd_sf"/>
</dbReference>
<comment type="similarity">
    <text evidence="2">Belongs to the FtsK/SpoIIIE/SftA family.</text>
</comment>
<keyword evidence="11 16" id="KW-0472">Membrane</keyword>
<evidence type="ECO:0000256" key="1">
    <source>
        <dbReference type="ARBA" id="ARBA00004651"/>
    </source>
</evidence>
<name>A0A2L1GQK6_9BACT</name>
<dbReference type="GO" id="GO:0003677">
    <property type="term" value="F:DNA binding"/>
    <property type="evidence" value="ECO:0007669"/>
    <property type="project" value="UniProtKB-KW"/>
</dbReference>
<dbReference type="AlphaFoldDB" id="A0A2L1GQK6"/>
<keyword evidence="12" id="KW-0131">Cell cycle</keyword>
<dbReference type="PROSITE" id="PS50901">
    <property type="entry name" value="FTSK"/>
    <property type="match status" value="1"/>
</dbReference>
<dbReference type="GO" id="GO:0051301">
    <property type="term" value="P:cell division"/>
    <property type="evidence" value="ECO:0007669"/>
    <property type="project" value="UniProtKB-KW"/>
</dbReference>
<dbReference type="OrthoDB" id="9807790at2"/>
<keyword evidence="8 14" id="KW-0067">ATP-binding</keyword>
<keyword evidence="9 16" id="KW-1133">Transmembrane helix</keyword>
<dbReference type="Pfam" id="PF01580">
    <property type="entry name" value="FtsK_SpoIIIE"/>
    <property type="match status" value="1"/>
</dbReference>
<evidence type="ECO:0000256" key="7">
    <source>
        <dbReference type="ARBA" id="ARBA00022829"/>
    </source>
</evidence>
<dbReference type="RefSeq" id="WP_104937127.1">
    <property type="nucleotide sequence ID" value="NZ_CP021255.1"/>
</dbReference>
<evidence type="ECO:0000313" key="19">
    <source>
        <dbReference type="Proteomes" id="UP000239867"/>
    </source>
</evidence>
<comment type="subunit">
    <text evidence="13">Homohexamer. Forms a ring that surrounds DNA.</text>
</comment>
<keyword evidence="3" id="KW-1003">Cell membrane</keyword>
<feature type="binding site" evidence="14">
    <location>
        <begin position="505"/>
        <end position="512"/>
    </location>
    <ligand>
        <name>ATP</name>
        <dbReference type="ChEBI" id="CHEBI:30616"/>
    </ligand>
</feature>
<organism evidence="18 19">
    <name type="scientific">Desulfobulbus oralis</name>
    <dbReference type="NCBI Taxonomy" id="1986146"/>
    <lineage>
        <taxon>Bacteria</taxon>
        <taxon>Pseudomonadati</taxon>
        <taxon>Thermodesulfobacteriota</taxon>
        <taxon>Desulfobulbia</taxon>
        <taxon>Desulfobulbales</taxon>
        <taxon>Desulfobulbaceae</taxon>
        <taxon>Desulfobulbus</taxon>
    </lineage>
</organism>
<dbReference type="Gene3D" id="3.40.50.300">
    <property type="entry name" value="P-loop containing nucleotide triphosphate hydrolases"/>
    <property type="match status" value="1"/>
</dbReference>
<dbReference type="InterPro" id="IPR050206">
    <property type="entry name" value="FtsK/SpoIIIE/SftA"/>
</dbReference>
<dbReference type="InterPro" id="IPR036390">
    <property type="entry name" value="WH_DNA-bd_sf"/>
</dbReference>
<evidence type="ECO:0000259" key="17">
    <source>
        <dbReference type="PROSITE" id="PS50901"/>
    </source>
</evidence>
<keyword evidence="10" id="KW-0238">DNA-binding</keyword>
<feature type="transmembrane region" description="Helical" evidence="16">
    <location>
        <begin position="21"/>
        <end position="44"/>
    </location>
</feature>
<dbReference type="SMART" id="SM00382">
    <property type="entry name" value="AAA"/>
    <property type="match status" value="1"/>
</dbReference>
<dbReference type="InterPro" id="IPR025199">
    <property type="entry name" value="FtsK_4TM"/>
</dbReference>
<dbReference type="Pfam" id="PF13491">
    <property type="entry name" value="FtsK_4TM"/>
    <property type="match status" value="1"/>
</dbReference>
<dbReference type="InterPro" id="IPR002543">
    <property type="entry name" value="FtsK_dom"/>
</dbReference>
<dbReference type="Proteomes" id="UP000239867">
    <property type="component" value="Chromosome"/>
</dbReference>
<evidence type="ECO:0000256" key="9">
    <source>
        <dbReference type="ARBA" id="ARBA00022989"/>
    </source>
</evidence>
<dbReference type="SUPFAM" id="SSF46785">
    <property type="entry name" value="Winged helix' DNA-binding domain"/>
    <property type="match status" value="1"/>
</dbReference>
<keyword evidence="6 14" id="KW-0547">Nucleotide-binding</keyword>
<dbReference type="InterPro" id="IPR003593">
    <property type="entry name" value="AAA+_ATPase"/>
</dbReference>
<evidence type="ECO:0000256" key="11">
    <source>
        <dbReference type="ARBA" id="ARBA00023136"/>
    </source>
</evidence>
<evidence type="ECO:0000256" key="14">
    <source>
        <dbReference type="PROSITE-ProRule" id="PRU00289"/>
    </source>
</evidence>
<feature type="transmembrane region" description="Helical" evidence="16">
    <location>
        <begin position="64"/>
        <end position="87"/>
    </location>
</feature>
<evidence type="ECO:0000256" key="4">
    <source>
        <dbReference type="ARBA" id="ARBA00022618"/>
    </source>
</evidence>
<dbReference type="Pfam" id="PF17854">
    <property type="entry name" value="FtsK_alpha"/>
    <property type="match status" value="1"/>
</dbReference>
<dbReference type="Pfam" id="PF09397">
    <property type="entry name" value="FtsK_gamma"/>
    <property type="match status" value="1"/>
</dbReference>
<dbReference type="SMART" id="SM00843">
    <property type="entry name" value="Ftsk_gamma"/>
    <property type="match status" value="1"/>
</dbReference>
<evidence type="ECO:0000256" key="12">
    <source>
        <dbReference type="ARBA" id="ARBA00023306"/>
    </source>
</evidence>
<dbReference type="PANTHER" id="PTHR22683:SF41">
    <property type="entry name" value="DNA TRANSLOCASE FTSK"/>
    <property type="match status" value="1"/>
</dbReference>
<evidence type="ECO:0000256" key="6">
    <source>
        <dbReference type="ARBA" id="ARBA00022741"/>
    </source>
</evidence>
<evidence type="ECO:0000256" key="8">
    <source>
        <dbReference type="ARBA" id="ARBA00022840"/>
    </source>
</evidence>
<evidence type="ECO:0000256" key="13">
    <source>
        <dbReference type="ARBA" id="ARBA00025923"/>
    </source>
</evidence>
<dbReference type="InterPro" id="IPR027417">
    <property type="entry name" value="P-loop_NTPase"/>
</dbReference>
<accession>A0A2L1GQK6</accession>
<dbReference type="GO" id="GO:0005524">
    <property type="term" value="F:ATP binding"/>
    <property type="evidence" value="ECO:0007669"/>
    <property type="project" value="UniProtKB-UniRule"/>
</dbReference>
<sequence>MDALASSQPGRAGRRYELASLLFLFCTLLLLLSLTSYLLPLFGAQSHMQEPHDNWCGVLGFYTAHYLLSFFGLTAFLPLALLVVRTIRVIRGRTCEHRLPHLLAGMSGIALASSGLFGAFPGVGAAQALRPGGYLGALIWQFCTALLGTAGTVMALVLLGIVSLMAAMRLSLSALRFSRPNRRRASSGRAEQAKAEPERPTGSGRSPEPRRRPALSPEDAEMLGCRRPAPPAAAAEQQTAAEAEAGEAAPWSGIWKGTPEPAREQPQRQPEAGQPEEDEDLGDAYADEEPSAVKPKAEIRDLEAGDEEALEVGDEDGPEEGNALPGPVRQRPVVNARPEPPQPAPARNYDDFVLPSLELLDENPHAETGLDQEHYYRVSNILVEKLQAFGVQGEVVGISPGPVVTTYEFSPAPGVKISRVVSLADDLAMVLKVDRVRVAGSIPGKVAIGIEIPNPVRSTVYLRDILLADEYQSARSKLILALGFDVVGRPVVANLARMPHLLIAGATGAGKSVAINAFIASILFRARPDEVRLLMIDPKRIELSVYDDIPHLLHPVVVEAKMASRALLWAVREMERRYRLLEERRVKSFISYNDVADEPLPYIVIIVDELADLMMVASKDVETSIARLAQMARAAGMHIILATQRPSVDVLTGLIKANFPTRISFKVSSKVDSRTILDGSGAEHLLGMGDMLFLPPGAAKLQRIHGAFISEQETERLVDYLKSQGLAEYDESVLQDMEEEPEQAAPPVEDEAYDEKYDEAVAVVTETGVASISMVQRRLRVGYNRAARMIELMEREGIVGPADGSRPREVLVRSHCAEDVENT</sequence>
<gene>
    <name evidence="18" type="ORF">CAY53_10890</name>
</gene>